<proteinExistence type="predicted"/>
<gene>
    <name evidence="14" type="ORF">KP509_19G042300</name>
</gene>
<evidence type="ECO:0000256" key="5">
    <source>
        <dbReference type="ARBA" id="ARBA00022982"/>
    </source>
</evidence>
<evidence type="ECO:0000256" key="3">
    <source>
        <dbReference type="ARBA" id="ARBA00022692"/>
    </source>
</evidence>
<dbReference type="InterPro" id="IPR017214">
    <property type="entry name" value="UCP037471"/>
</dbReference>
<feature type="domain" description="Cytochrome b561" evidence="13">
    <location>
        <begin position="182"/>
        <end position="378"/>
    </location>
</feature>
<evidence type="ECO:0000259" key="13">
    <source>
        <dbReference type="PROSITE" id="PS50939"/>
    </source>
</evidence>
<dbReference type="CDD" id="cd08760">
    <property type="entry name" value="Cyt_b561_FRRS1_like"/>
    <property type="match status" value="1"/>
</dbReference>
<dbReference type="AlphaFoldDB" id="A0A8T2SNY2"/>
<dbReference type="Pfam" id="PF04526">
    <property type="entry name" value="DUF568"/>
    <property type="match status" value="1"/>
</dbReference>
<dbReference type="PROSITE" id="PS50939">
    <property type="entry name" value="CYTOCHROME_B561"/>
    <property type="match status" value="1"/>
</dbReference>
<evidence type="ECO:0000256" key="8">
    <source>
        <dbReference type="PIRNR" id="PIRNR037471"/>
    </source>
</evidence>
<sequence>MAFPLYILLTLVLLLFSLFSISSAYAALNCTKSHTIAGQTRLFSHCVVLGTQEASLAWSIRPAPNASLDVVFSGTAPSPGGWVGWGINPYRLGMVGTQTFIGFQASNGSTLLSFDVTKATEDGQPLACTPISLRVLDMSINIANGTHIDMFVSISWPISSTNPSSPVINHVWNRGTSVSNFQPSSHGFSGADLSSKLAINMSSGILFQGPPNSLLENAHAILNTVGWGILLPCGVIAARYVKPFADPAWFYAHITIQMLGYVLGVAGWATGLSLDDVGARGGDPSKHRDIGFTLFGICTLQMMAIFLRPNKDHKLRKGWNLYHYSLAASILILGIVNIFEGFEIMSPPQKWRYTYIAVLGALGGVAIILEVVTWIYVCRSRRYSQGKIQGATIRGTYQF</sequence>
<feature type="binding site" description="axial binding residue" evidence="9">
    <location>
        <position position="219"/>
    </location>
    <ligand>
        <name>heme b</name>
        <dbReference type="ChEBI" id="CHEBI:60344"/>
        <label>1</label>
    </ligand>
    <ligandPart>
        <name>Fe</name>
        <dbReference type="ChEBI" id="CHEBI:18248"/>
    </ligandPart>
</feature>
<dbReference type="InterPro" id="IPR006593">
    <property type="entry name" value="Cyt_b561/ferric_Rdtase_TM"/>
</dbReference>
<name>A0A8T2SNY2_CERRI</name>
<feature type="transmembrane region" description="Helical" evidence="10">
    <location>
        <begin position="290"/>
        <end position="307"/>
    </location>
</feature>
<dbReference type="SMART" id="SM00665">
    <property type="entry name" value="B561"/>
    <property type="match status" value="1"/>
</dbReference>
<accession>A0A8T2SNY2</accession>
<dbReference type="GO" id="GO:0046872">
    <property type="term" value="F:metal ion binding"/>
    <property type="evidence" value="ECO:0007669"/>
    <property type="project" value="UniProtKB-KW"/>
</dbReference>
<reference evidence="14" key="1">
    <citation type="submission" date="2021-08" db="EMBL/GenBank/DDBJ databases">
        <title>WGS assembly of Ceratopteris richardii.</title>
        <authorList>
            <person name="Marchant D.B."/>
            <person name="Chen G."/>
            <person name="Jenkins J."/>
            <person name="Shu S."/>
            <person name="Leebens-Mack J."/>
            <person name="Grimwood J."/>
            <person name="Schmutz J."/>
            <person name="Soltis P."/>
            <person name="Soltis D."/>
            <person name="Chen Z.-H."/>
        </authorList>
    </citation>
    <scope>NUCLEOTIDE SEQUENCE</scope>
    <source>
        <strain evidence="14">Whitten #5841</strain>
        <tissue evidence="14">Leaf</tissue>
    </source>
</reference>
<dbReference type="PANTHER" id="PTHR23130:SF60">
    <property type="entry name" value="CYTOCHROME B561 AND DOMON DOMAIN-CONTAINING PROTEIN"/>
    <property type="match status" value="1"/>
</dbReference>
<dbReference type="PROSITE" id="PS50836">
    <property type="entry name" value="DOMON"/>
    <property type="match status" value="1"/>
</dbReference>
<keyword evidence="9" id="KW-0408">Iron</keyword>
<feature type="transmembrane region" description="Helical" evidence="10">
    <location>
        <begin position="351"/>
        <end position="377"/>
    </location>
</feature>
<evidence type="ECO:0000256" key="1">
    <source>
        <dbReference type="ARBA" id="ARBA00004370"/>
    </source>
</evidence>
<dbReference type="PANTHER" id="PTHR23130">
    <property type="entry name" value="CYTOCHROME B561 AND DOMON DOMAIN-CONTAINING PROTEIN"/>
    <property type="match status" value="1"/>
</dbReference>
<dbReference type="EMBL" id="CM035424">
    <property type="protein sequence ID" value="KAH7352378.1"/>
    <property type="molecule type" value="Genomic_DNA"/>
</dbReference>
<dbReference type="InterPro" id="IPR005018">
    <property type="entry name" value="DOMON_domain"/>
</dbReference>
<evidence type="ECO:0000256" key="2">
    <source>
        <dbReference type="ARBA" id="ARBA00022448"/>
    </source>
</evidence>
<evidence type="ECO:0000256" key="6">
    <source>
        <dbReference type="ARBA" id="ARBA00022989"/>
    </source>
</evidence>
<comment type="caution">
    <text evidence="14">The sequence shown here is derived from an EMBL/GenBank/DDBJ whole genome shotgun (WGS) entry which is preliminary data.</text>
</comment>
<evidence type="ECO:0000256" key="11">
    <source>
        <dbReference type="SAM" id="SignalP"/>
    </source>
</evidence>
<evidence type="ECO:0000256" key="4">
    <source>
        <dbReference type="ARBA" id="ARBA00022729"/>
    </source>
</evidence>
<dbReference type="GO" id="GO:0016020">
    <property type="term" value="C:membrane"/>
    <property type="evidence" value="ECO:0007669"/>
    <property type="project" value="UniProtKB-SubCell"/>
</dbReference>
<feature type="domain" description="DOMON" evidence="12">
    <location>
        <begin position="52"/>
        <end position="175"/>
    </location>
</feature>
<keyword evidence="7 8" id="KW-0472">Membrane</keyword>
<evidence type="ECO:0000256" key="10">
    <source>
        <dbReference type="SAM" id="Phobius"/>
    </source>
</evidence>
<keyword evidence="4 11" id="KW-0732">Signal</keyword>
<evidence type="ECO:0000256" key="7">
    <source>
        <dbReference type="ARBA" id="ARBA00023136"/>
    </source>
</evidence>
<comment type="cofactor">
    <cofactor evidence="8">
        <name>heme b</name>
        <dbReference type="ChEBI" id="CHEBI:60344"/>
    </cofactor>
    <text evidence="8">Binds 2 heme b groups non-covalently.</text>
</comment>
<feature type="binding site" description="axial binding residue" evidence="9">
    <location>
        <position position="287"/>
    </location>
    <ligand>
        <name>heme b</name>
        <dbReference type="ChEBI" id="CHEBI:60344"/>
        <label>1</label>
    </ligand>
    <ligandPart>
        <name>Fe</name>
        <dbReference type="ChEBI" id="CHEBI:18248"/>
    </ligandPart>
</feature>
<evidence type="ECO:0000313" key="15">
    <source>
        <dbReference type="Proteomes" id="UP000825935"/>
    </source>
</evidence>
<evidence type="ECO:0000259" key="12">
    <source>
        <dbReference type="PROSITE" id="PS50836"/>
    </source>
</evidence>
<keyword evidence="9" id="KW-0479">Metal-binding</keyword>
<evidence type="ECO:0000256" key="9">
    <source>
        <dbReference type="PIRSR" id="PIRSR037471-1"/>
    </source>
</evidence>
<protein>
    <recommendedName>
        <fullName evidence="8">Cytochrome b561 and DOMON domain-containing protein</fullName>
    </recommendedName>
</protein>
<dbReference type="Gene3D" id="1.20.120.1770">
    <property type="match status" value="1"/>
</dbReference>
<evidence type="ECO:0000313" key="14">
    <source>
        <dbReference type="EMBL" id="KAH7352378.1"/>
    </source>
</evidence>
<keyword evidence="5 8" id="KW-0249">Electron transport</keyword>
<feature type="chain" id="PRO_5035839340" description="Cytochrome b561 and DOMON domain-containing protein" evidence="11">
    <location>
        <begin position="27"/>
        <end position="399"/>
    </location>
</feature>
<keyword evidence="6 10" id="KW-1133">Transmembrane helix</keyword>
<feature type="signal peptide" evidence="11">
    <location>
        <begin position="1"/>
        <end position="26"/>
    </location>
</feature>
<organism evidence="14 15">
    <name type="scientific">Ceratopteris richardii</name>
    <name type="common">Triangle waterfern</name>
    <dbReference type="NCBI Taxonomy" id="49495"/>
    <lineage>
        <taxon>Eukaryota</taxon>
        <taxon>Viridiplantae</taxon>
        <taxon>Streptophyta</taxon>
        <taxon>Embryophyta</taxon>
        <taxon>Tracheophyta</taxon>
        <taxon>Polypodiopsida</taxon>
        <taxon>Polypodiidae</taxon>
        <taxon>Polypodiales</taxon>
        <taxon>Pteridineae</taxon>
        <taxon>Pteridaceae</taxon>
        <taxon>Parkerioideae</taxon>
        <taxon>Ceratopteris</taxon>
    </lineage>
</organism>
<feature type="binding site" description="axial binding residue" evidence="9">
    <location>
        <position position="323"/>
    </location>
    <ligand>
        <name>heme b</name>
        <dbReference type="ChEBI" id="CHEBI:60344"/>
        <label>1</label>
    </ligand>
    <ligandPart>
        <name>Fe</name>
        <dbReference type="ChEBI" id="CHEBI:18248"/>
    </ligandPart>
</feature>
<dbReference type="InterPro" id="IPR045265">
    <property type="entry name" value="AIR12_DOMON"/>
</dbReference>
<keyword evidence="15" id="KW-1185">Reference proteome</keyword>
<dbReference type="Proteomes" id="UP000825935">
    <property type="component" value="Chromosome 19"/>
</dbReference>
<dbReference type="PIRSF" id="PIRSF037471">
    <property type="entry name" value="UCP037471"/>
    <property type="match status" value="1"/>
</dbReference>
<feature type="binding site" description="axial binding residue" evidence="9">
    <location>
        <position position="253"/>
    </location>
    <ligand>
        <name>heme b</name>
        <dbReference type="ChEBI" id="CHEBI:60344"/>
        <label>1</label>
    </ligand>
    <ligandPart>
        <name>Fe</name>
        <dbReference type="ChEBI" id="CHEBI:18248"/>
    </ligandPart>
</feature>
<keyword evidence="2 8" id="KW-0813">Transport</keyword>
<feature type="transmembrane region" description="Helical" evidence="10">
    <location>
        <begin position="248"/>
        <end position="270"/>
    </location>
</feature>
<keyword evidence="3 10" id="KW-0812">Transmembrane</keyword>
<comment type="subcellular location">
    <subcellularLocation>
        <location evidence="1">Membrane</location>
    </subcellularLocation>
</comment>
<dbReference type="Pfam" id="PF03188">
    <property type="entry name" value="Cytochrom_B561"/>
    <property type="match status" value="1"/>
</dbReference>
<feature type="transmembrane region" description="Helical" evidence="10">
    <location>
        <begin position="319"/>
        <end position="339"/>
    </location>
</feature>
<dbReference type="OMA" id="FTHNQVY"/>
<dbReference type="OrthoDB" id="19261at2759"/>